<dbReference type="InterPro" id="IPR000771">
    <property type="entry name" value="FBA_II"/>
</dbReference>
<dbReference type="InterPro" id="IPR013785">
    <property type="entry name" value="Aldolase_TIM"/>
</dbReference>
<comment type="catalytic activity">
    <reaction evidence="3">
        <text>beta-D-fructose 1,6-bisphosphate = D-glyceraldehyde 3-phosphate + dihydroxyacetone phosphate</text>
        <dbReference type="Rhea" id="RHEA:14729"/>
        <dbReference type="ChEBI" id="CHEBI:32966"/>
        <dbReference type="ChEBI" id="CHEBI:57642"/>
        <dbReference type="ChEBI" id="CHEBI:59776"/>
        <dbReference type="EC" id="4.1.2.13"/>
    </reaction>
</comment>
<evidence type="ECO:0000313" key="4">
    <source>
        <dbReference type="EMBL" id="MDI1490472.1"/>
    </source>
</evidence>
<dbReference type="CDD" id="cd00947">
    <property type="entry name" value="TBP_aldolase_IIB"/>
    <property type="match status" value="1"/>
</dbReference>
<comment type="caution">
    <text evidence="4">The sequence shown here is derived from an EMBL/GenBank/DDBJ whole genome shotgun (WGS) entry which is preliminary data.</text>
</comment>
<accession>A0AA43TZQ1</accession>
<comment type="similarity">
    <text evidence="3">Belongs to the class II fructose-bisphosphate aldolase family.</text>
</comment>
<sequence length="317" mass="34398">MTNPSAPPAPPHNVSANRALRLLKHATEHKYAVPAVCVYNLEGILATVQAAKAKRSPAMILLFPWAQSYSGMLLARAAAFSAYTAGAPVTVHLDHAQSPQVIKEAADMCIMLPAGQGPDKKVIKRRCFDSIMVDMSHHEHEENLSLTKELTQYCHDCGIAVEAECGRIEGGEDGVSDTADLEGMMTSPEQAIEFRDTGVDWLAPAFGNVHGNYGPRGIQLEYDRLEKIGQAVGTGMPLVLHGTDGFDEARYQQCVKAGIVKANINRVVNQRLTKEWKEGKGGLTSVVEEGTKGMQEEIEILMDWLGSSGKAFPQDEA</sequence>
<feature type="binding site" evidence="2">
    <location>
        <position position="210"/>
    </location>
    <ligand>
        <name>Zn(2+)</name>
        <dbReference type="ChEBI" id="CHEBI:29105"/>
        <label>1</label>
        <note>catalytic</note>
    </ligand>
</feature>
<evidence type="ECO:0000256" key="3">
    <source>
        <dbReference type="RuleBase" id="RU366023"/>
    </source>
</evidence>
<feature type="binding site" evidence="2">
    <location>
        <position position="95"/>
    </location>
    <ligand>
        <name>Zn(2+)</name>
        <dbReference type="ChEBI" id="CHEBI:29105"/>
        <label>1</label>
        <note>catalytic</note>
    </ligand>
</feature>
<dbReference type="PANTHER" id="PTHR30304:SF0">
    <property type="entry name" value="D-TAGATOSE-1,6-BISPHOSPHATE ALDOLASE SUBUNIT GATY-RELATED"/>
    <property type="match status" value="1"/>
</dbReference>
<evidence type="ECO:0000256" key="2">
    <source>
        <dbReference type="PIRSR" id="PIRSR001359-3"/>
    </source>
</evidence>
<comment type="cofactor">
    <cofactor evidence="2 3">
        <name>Zn(2+)</name>
        <dbReference type="ChEBI" id="CHEBI:29105"/>
    </cofactor>
    <text evidence="2 3">Binds 2 Zn(2+) ions per subunit. One is catalytic and the other provides a structural contribution.</text>
</comment>
<proteinExistence type="inferred from homology"/>
<evidence type="ECO:0000256" key="1">
    <source>
        <dbReference type="PIRSR" id="PIRSR001359-1"/>
    </source>
</evidence>
<dbReference type="GO" id="GO:0004332">
    <property type="term" value="F:fructose-bisphosphate aldolase activity"/>
    <property type="evidence" value="ECO:0007669"/>
    <property type="project" value="UniProtKB-EC"/>
</dbReference>
<keyword evidence="2 3" id="KW-0862">Zinc</keyword>
<dbReference type="EMBL" id="JAPUFD010000012">
    <property type="protein sequence ID" value="MDI1490472.1"/>
    <property type="molecule type" value="Genomic_DNA"/>
</dbReference>
<reference evidence="4" key="1">
    <citation type="journal article" date="2023" name="Genome Biol. Evol.">
        <title>First Whole Genome Sequence and Flow Cytometry Genome Size Data for the Lichen-Forming Fungus Ramalina farinacea (Ascomycota).</title>
        <authorList>
            <person name="Llewellyn T."/>
            <person name="Mian S."/>
            <person name="Hill R."/>
            <person name="Leitch I.J."/>
            <person name="Gaya E."/>
        </authorList>
    </citation>
    <scope>NUCLEOTIDE SEQUENCE</scope>
    <source>
        <strain evidence="4">LIQ254RAFAR</strain>
    </source>
</reference>
<keyword evidence="5" id="KW-1185">Reference proteome</keyword>
<dbReference type="PIRSF" id="PIRSF001359">
    <property type="entry name" value="F_bP_aldolase_II"/>
    <property type="match status" value="1"/>
</dbReference>
<feature type="active site" description="Proton donor" evidence="1">
    <location>
        <position position="94"/>
    </location>
</feature>
<organism evidence="4 5">
    <name type="scientific">Ramalina farinacea</name>
    <dbReference type="NCBI Taxonomy" id="258253"/>
    <lineage>
        <taxon>Eukaryota</taxon>
        <taxon>Fungi</taxon>
        <taxon>Dikarya</taxon>
        <taxon>Ascomycota</taxon>
        <taxon>Pezizomycotina</taxon>
        <taxon>Lecanoromycetes</taxon>
        <taxon>OSLEUM clade</taxon>
        <taxon>Lecanoromycetidae</taxon>
        <taxon>Lecanorales</taxon>
        <taxon>Lecanorineae</taxon>
        <taxon>Ramalinaceae</taxon>
        <taxon>Ramalina</taxon>
    </lineage>
</organism>
<dbReference type="GO" id="GO:0006096">
    <property type="term" value="P:glycolytic process"/>
    <property type="evidence" value="ECO:0007669"/>
    <property type="project" value="UniProtKB-KW"/>
</dbReference>
<feature type="binding site" evidence="2">
    <location>
        <position position="134"/>
    </location>
    <ligand>
        <name>Zn(2+)</name>
        <dbReference type="ChEBI" id="CHEBI:29105"/>
        <label>2</label>
    </ligand>
</feature>
<dbReference type="PANTHER" id="PTHR30304">
    <property type="entry name" value="D-TAGATOSE-1,6-BISPHOSPHATE ALDOLASE"/>
    <property type="match status" value="1"/>
</dbReference>
<keyword evidence="2 3" id="KW-0479">Metal-binding</keyword>
<dbReference type="Proteomes" id="UP001161017">
    <property type="component" value="Unassembled WGS sequence"/>
</dbReference>
<dbReference type="SUPFAM" id="SSF51569">
    <property type="entry name" value="Aldolase"/>
    <property type="match status" value="1"/>
</dbReference>
<comment type="pathway">
    <text evidence="3">Carbohydrate degradation; glycolysis; D-glyceraldehyde 3-phosphate and glycerone phosphate from D-glucose: step 4/4.</text>
</comment>
<dbReference type="InterPro" id="IPR050246">
    <property type="entry name" value="Class_II_FBP_aldolase"/>
</dbReference>
<keyword evidence="3" id="KW-0324">Glycolysis</keyword>
<evidence type="ECO:0000313" key="5">
    <source>
        <dbReference type="Proteomes" id="UP001161017"/>
    </source>
</evidence>
<dbReference type="Gene3D" id="3.20.20.70">
    <property type="entry name" value="Aldolase class I"/>
    <property type="match status" value="1"/>
</dbReference>
<name>A0AA43TZQ1_9LECA</name>
<keyword evidence="3" id="KW-0456">Lyase</keyword>
<gene>
    <name evidence="4" type="ORF">OHK93_001675</name>
</gene>
<dbReference type="Pfam" id="PF01116">
    <property type="entry name" value="F_bP_aldolase"/>
    <property type="match status" value="1"/>
</dbReference>
<comment type="function">
    <text evidence="3">Catalyzes the aldol condensation of dihydroxyacetone phosphate (DHAP or glycerone-phosphate) with glyceraldehyde 3-phosphate (G3P) to form fructose 1,6-bisphosphate (FBP) in gluconeogenesis and the reverse reaction in glycolysis.</text>
</comment>
<feature type="binding site" evidence="2">
    <location>
        <position position="164"/>
    </location>
    <ligand>
        <name>Zn(2+)</name>
        <dbReference type="ChEBI" id="CHEBI:29105"/>
        <label>2</label>
    </ligand>
</feature>
<dbReference type="AlphaFoldDB" id="A0AA43TZQ1"/>
<dbReference type="GO" id="GO:0008270">
    <property type="term" value="F:zinc ion binding"/>
    <property type="evidence" value="ECO:0007669"/>
    <property type="project" value="UniProtKB-UniRule"/>
</dbReference>
<dbReference type="EC" id="4.1.2.13" evidence="3"/>
<protein>
    <recommendedName>
        <fullName evidence="3">Fructose-bisphosphate aldolase</fullName>
        <shortName evidence="3">FBP aldolase</shortName>
        <ecNumber evidence="3">4.1.2.13</ecNumber>
    </recommendedName>
</protein>
<feature type="binding site" evidence="2">
    <location>
        <position position="241"/>
    </location>
    <ligand>
        <name>Zn(2+)</name>
        <dbReference type="ChEBI" id="CHEBI:29105"/>
        <label>1</label>
        <note>catalytic</note>
    </ligand>
</feature>